<protein>
    <submittedName>
        <fullName evidence="3">Uncharacterized protein</fullName>
    </submittedName>
</protein>
<dbReference type="RefSeq" id="WP_011322780.1">
    <property type="nucleotide sequence ID" value="NC_007426.1"/>
</dbReference>
<feature type="compositionally biased region" description="Acidic residues" evidence="1">
    <location>
        <begin position="1"/>
        <end position="13"/>
    </location>
</feature>
<evidence type="ECO:0000313" key="3">
    <source>
        <dbReference type="EMBL" id="CAI49152.1"/>
    </source>
</evidence>
<gene>
    <name evidence="3" type="ordered locus">NP_2122A</name>
</gene>
<dbReference type="HOGENOM" id="CLU_195708_0_0_2"/>
<dbReference type="Pfam" id="PF24418">
    <property type="entry name" value="DUF7550"/>
    <property type="match status" value="1"/>
</dbReference>
<dbReference type="KEGG" id="nph:NP_2122A"/>
<reference evidence="3 4" key="1">
    <citation type="journal article" date="2005" name="Genome Res.">
        <title>Living with two extremes: conclusions from the genome sequence of Natronomonas pharaonis.</title>
        <authorList>
            <person name="Falb M."/>
            <person name="Pfeiffer F."/>
            <person name="Palm P."/>
            <person name="Rodewald K."/>
            <person name="Hickmann V."/>
            <person name="Tittor J."/>
            <person name="Oesterhelt D."/>
        </authorList>
    </citation>
    <scope>NUCLEOTIDE SEQUENCE [LARGE SCALE GENOMIC DNA]</scope>
    <source>
        <strain evidence="4">ATCC 35678 / DSM 2160 / CIP 103997 / JCM 8858 / NBRC 14720 / NCIMB 2260 / Gabara</strain>
    </source>
</reference>
<dbReference type="eggNOG" id="arCOG08159">
    <property type="taxonomic scope" value="Archaea"/>
</dbReference>
<keyword evidence="2" id="KW-0812">Transmembrane</keyword>
<evidence type="ECO:0000313" key="4">
    <source>
        <dbReference type="Proteomes" id="UP000002698"/>
    </source>
</evidence>
<keyword evidence="4" id="KW-1185">Reference proteome</keyword>
<dbReference type="STRING" id="348780.NP_2122A"/>
<feature type="transmembrane region" description="Helical" evidence="2">
    <location>
        <begin position="30"/>
        <end position="51"/>
    </location>
</feature>
<dbReference type="GeneID" id="54763314"/>
<name>A0A1U7EVU4_NATPD</name>
<proteinExistence type="predicted"/>
<keyword evidence="2" id="KW-0472">Membrane</keyword>
<keyword evidence="2" id="KW-1133">Transmembrane helix</keyword>
<dbReference type="Proteomes" id="UP000002698">
    <property type="component" value="Chromosome"/>
</dbReference>
<dbReference type="EnsemblBacteria" id="CAI49152">
    <property type="protein sequence ID" value="CAI49152"/>
    <property type="gene ID" value="NP_2122A"/>
</dbReference>
<dbReference type="InterPro" id="IPR055972">
    <property type="entry name" value="DUF7550"/>
</dbReference>
<organism evidence="3 4">
    <name type="scientific">Natronomonas pharaonis (strain ATCC 35678 / DSM 2160 / CIP 103997 / JCM 8858 / NBRC 14720 / NCIMB 2260 / Gabara)</name>
    <name type="common">Halobacterium pharaonis</name>
    <dbReference type="NCBI Taxonomy" id="348780"/>
    <lineage>
        <taxon>Archaea</taxon>
        <taxon>Methanobacteriati</taxon>
        <taxon>Methanobacteriota</taxon>
        <taxon>Stenosarchaea group</taxon>
        <taxon>Halobacteria</taxon>
        <taxon>Halobacteriales</taxon>
        <taxon>Natronomonadaceae</taxon>
        <taxon>Natronomonas</taxon>
    </lineage>
</organism>
<evidence type="ECO:0000256" key="2">
    <source>
        <dbReference type="SAM" id="Phobius"/>
    </source>
</evidence>
<accession>A0A1U7EVU4</accession>
<sequence>MSDDTDADADDAEPPERSTAPQSEYTTGQVAFGFVVALVGVAITFGMPLAFL</sequence>
<feature type="region of interest" description="Disordered" evidence="1">
    <location>
        <begin position="1"/>
        <end position="24"/>
    </location>
</feature>
<evidence type="ECO:0000256" key="1">
    <source>
        <dbReference type="SAM" id="MobiDB-lite"/>
    </source>
</evidence>
<dbReference type="AlphaFoldDB" id="A0A1U7EVU4"/>
<dbReference type="EMBL" id="CR936257">
    <property type="protein sequence ID" value="CAI49152.1"/>
    <property type="molecule type" value="Genomic_DNA"/>
</dbReference>